<accession>A0ABQ8S418</accession>
<keyword evidence="4" id="KW-1185">Reference proteome</keyword>
<evidence type="ECO:0000259" key="2">
    <source>
        <dbReference type="Pfam" id="PF25273"/>
    </source>
</evidence>
<evidence type="ECO:0000313" key="3">
    <source>
        <dbReference type="EMBL" id="KAJ4428627.1"/>
    </source>
</evidence>
<gene>
    <name evidence="3" type="ORF">ANN_24672</name>
</gene>
<proteinExistence type="predicted"/>
<dbReference type="EMBL" id="JAJSOF020000037">
    <property type="protein sequence ID" value="KAJ4428627.1"/>
    <property type="molecule type" value="Genomic_DNA"/>
</dbReference>
<dbReference type="PANTHER" id="PTHR10773:SF19">
    <property type="match status" value="1"/>
</dbReference>
<protein>
    <recommendedName>
        <fullName evidence="2">DUF7869 domain-containing protein</fullName>
    </recommendedName>
</protein>
<reference evidence="3 4" key="1">
    <citation type="journal article" date="2022" name="Allergy">
        <title>Genome assembly and annotation of Periplaneta americana reveal a comprehensive cockroach allergen profile.</title>
        <authorList>
            <person name="Wang L."/>
            <person name="Xiong Q."/>
            <person name="Saelim N."/>
            <person name="Wang L."/>
            <person name="Nong W."/>
            <person name="Wan A.T."/>
            <person name="Shi M."/>
            <person name="Liu X."/>
            <person name="Cao Q."/>
            <person name="Hui J.H.L."/>
            <person name="Sookrung N."/>
            <person name="Leung T.F."/>
            <person name="Tungtrongchitr A."/>
            <person name="Tsui S.K.W."/>
        </authorList>
    </citation>
    <scope>NUCLEOTIDE SEQUENCE [LARGE SCALE GENOMIC DNA]</scope>
    <source>
        <strain evidence="3">PWHHKU_190912</strain>
    </source>
</reference>
<dbReference type="Pfam" id="PF25273">
    <property type="entry name" value="DUF7869"/>
    <property type="match status" value="1"/>
</dbReference>
<evidence type="ECO:0000313" key="4">
    <source>
        <dbReference type="Proteomes" id="UP001148838"/>
    </source>
</evidence>
<dbReference type="Proteomes" id="UP001148838">
    <property type="component" value="Unassembled WGS sequence"/>
</dbReference>
<feature type="domain" description="DUF7869" evidence="2">
    <location>
        <begin position="346"/>
        <end position="479"/>
    </location>
</feature>
<sequence>MAESSDTSSSEQCLKRRKLRPETWKSVVNKKARVAGKEYEDYKGRKHPARSTGSDCRCKRSRTTKFSNGAKKQILKEFYNIGSKDGQDAFLAALISPKNVQRRTPRSDDPRFIRTHSFTYKIQIGVESHVVCAKAFRSLFGISETRVRRVANYAALGKSPRDQRGRNPASSRALKNTLVETIDEHIRLFPYRTSQYGASGKKKRYLETGLSVMKMYELFLEKYYPECYLKVKAGADIERVKCPIKYDYYRKYFNENFGYSFGRPKVDACNICEKLQMEISQEKNKIVKVNLETELTFHKRKAKKFYTNLRACQERAQEDDTVECLIFDFQQNMPVTHLPWEESKGKMYMWAEYDAKRGVNEVVSCLRNYIENYVPDTVKTLYLFSDACPGQNLNNTMVQFCYTLIQSDRFNDVQHYLPIRGHSYLPCDRCFSVIERMKKKVERIEMPQGWYDMVSRKYDVVVMKGEDFREHKEFLKGYFKKSVTKSGRKFTVSKYKVLTYSSAHKFQVKTSENMSGELCEYFRICKPRTGVISLPNTPLYTNRQRVKSCKLDDIKKLCKYLSKDAQNLYNSLPSQEDEDDYSDGSNA</sequence>
<organism evidence="3 4">
    <name type="scientific">Periplaneta americana</name>
    <name type="common">American cockroach</name>
    <name type="synonym">Blatta americana</name>
    <dbReference type="NCBI Taxonomy" id="6978"/>
    <lineage>
        <taxon>Eukaryota</taxon>
        <taxon>Metazoa</taxon>
        <taxon>Ecdysozoa</taxon>
        <taxon>Arthropoda</taxon>
        <taxon>Hexapoda</taxon>
        <taxon>Insecta</taxon>
        <taxon>Pterygota</taxon>
        <taxon>Neoptera</taxon>
        <taxon>Polyneoptera</taxon>
        <taxon>Dictyoptera</taxon>
        <taxon>Blattodea</taxon>
        <taxon>Blattoidea</taxon>
        <taxon>Blattidae</taxon>
        <taxon>Blattinae</taxon>
        <taxon>Periplaneta</taxon>
    </lineage>
</organism>
<dbReference type="InterPro" id="IPR057191">
    <property type="entry name" value="DUF7869"/>
</dbReference>
<feature type="region of interest" description="Disordered" evidence="1">
    <location>
        <begin position="37"/>
        <end position="56"/>
    </location>
</feature>
<dbReference type="PANTHER" id="PTHR10773">
    <property type="entry name" value="DNA-DIRECTED RNA POLYMERASES I, II, AND III SUBUNIT RPABC2"/>
    <property type="match status" value="1"/>
</dbReference>
<comment type="caution">
    <text evidence="3">The sequence shown here is derived from an EMBL/GenBank/DDBJ whole genome shotgun (WGS) entry which is preliminary data.</text>
</comment>
<evidence type="ECO:0000256" key="1">
    <source>
        <dbReference type="SAM" id="MobiDB-lite"/>
    </source>
</evidence>
<name>A0ABQ8S418_PERAM</name>